<protein>
    <submittedName>
        <fullName evidence="1">Uncharacterized protein</fullName>
    </submittedName>
</protein>
<name>E1GUE7_9BACT</name>
<comment type="caution">
    <text evidence="1">The sequence shown here is derived from an EMBL/GenBank/DDBJ whole genome shotgun (WGS) entry which is preliminary data.</text>
</comment>
<dbReference type="AlphaFoldDB" id="E1GUE7"/>
<dbReference type="RefSeq" id="WP_008447475.1">
    <property type="nucleotide sequence ID" value="NZ_ADFQ01000019.1"/>
</dbReference>
<organism evidence="1 2">
    <name type="scientific">Prevotella amnii CRIS 21A-A</name>
    <dbReference type="NCBI Taxonomy" id="679191"/>
    <lineage>
        <taxon>Bacteria</taxon>
        <taxon>Pseudomonadati</taxon>
        <taxon>Bacteroidota</taxon>
        <taxon>Bacteroidia</taxon>
        <taxon>Bacteroidales</taxon>
        <taxon>Prevotellaceae</taxon>
        <taxon>Prevotella</taxon>
    </lineage>
</organism>
<accession>E1GUE7</accession>
<evidence type="ECO:0000313" key="2">
    <source>
        <dbReference type="Proteomes" id="UP000016016"/>
    </source>
</evidence>
<reference evidence="1 2" key="1">
    <citation type="submission" date="2010-09" db="EMBL/GenBank/DDBJ databases">
        <authorList>
            <person name="Harkins D.M."/>
            <person name="Madupu R."/>
            <person name="Durkin A.S."/>
            <person name="Torralba M."/>
            <person name="Methe B."/>
            <person name="Sutton G.G."/>
            <person name="Nelson K.E."/>
        </authorList>
    </citation>
    <scope>NUCLEOTIDE SEQUENCE [LARGE SCALE GENOMIC DNA]</scope>
    <source>
        <strain evidence="1 2">CRIS 21A-A</strain>
    </source>
</reference>
<dbReference type="Proteomes" id="UP000016016">
    <property type="component" value="Unassembled WGS sequence"/>
</dbReference>
<dbReference type="eggNOG" id="ENOG5034591">
    <property type="taxonomic scope" value="Bacteria"/>
</dbReference>
<evidence type="ECO:0000313" key="1">
    <source>
        <dbReference type="EMBL" id="EFN91724.1"/>
    </source>
</evidence>
<sequence length="165" mass="19522">MNTEFFKVFGMKKRHDELLKLSEDHYVLFWGFVKNEESEEDGYCWRKDYDHKPTETELKRDLVKFINSLIDAKILSGFTYEGNMVWLSQENCFNYKAAFDLCMMTDGANLPITFKFGNETEPVYKKFETKEELKNFFTSAMSFIQTTLQEGWEEKDSINLTVFGL</sequence>
<proteinExistence type="predicted"/>
<gene>
    <name evidence="1" type="ORF">HMPREF9018_0448</name>
</gene>
<dbReference type="EMBL" id="ADFQ01000019">
    <property type="protein sequence ID" value="EFN91724.1"/>
    <property type="molecule type" value="Genomic_DNA"/>
</dbReference>